<organism evidence="2 3">
    <name type="scientific">Sphingomonas canadensis</name>
    <dbReference type="NCBI Taxonomy" id="1219257"/>
    <lineage>
        <taxon>Bacteria</taxon>
        <taxon>Pseudomonadati</taxon>
        <taxon>Pseudomonadota</taxon>
        <taxon>Alphaproteobacteria</taxon>
        <taxon>Sphingomonadales</taxon>
        <taxon>Sphingomonadaceae</taxon>
        <taxon>Sphingomonas</taxon>
    </lineage>
</organism>
<gene>
    <name evidence="2" type="ORF">ACFQ1E_06165</name>
</gene>
<dbReference type="PROSITE" id="PS50995">
    <property type="entry name" value="HTH_MARR_2"/>
    <property type="match status" value="1"/>
</dbReference>
<accession>A0ABW3H6Y1</accession>
<dbReference type="RefSeq" id="WP_264943281.1">
    <property type="nucleotide sequence ID" value="NZ_JAPDRA010000002.1"/>
</dbReference>
<dbReference type="InterPro" id="IPR036388">
    <property type="entry name" value="WH-like_DNA-bd_sf"/>
</dbReference>
<keyword evidence="3" id="KW-1185">Reference proteome</keyword>
<feature type="domain" description="HTH marR-type" evidence="1">
    <location>
        <begin position="12"/>
        <end position="144"/>
    </location>
</feature>
<protein>
    <submittedName>
        <fullName evidence="2">MarR family winged helix-turn-helix transcriptional regulator</fullName>
    </submittedName>
</protein>
<dbReference type="PANTHER" id="PTHR33164">
    <property type="entry name" value="TRANSCRIPTIONAL REGULATOR, MARR FAMILY"/>
    <property type="match status" value="1"/>
</dbReference>
<name>A0ABW3H6Y1_9SPHN</name>
<dbReference type="EMBL" id="JBHTJG010000002">
    <property type="protein sequence ID" value="MFD0945918.1"/>
    <property type="molecule type" value="Genomic_DNA"/>
</dbReference>
<sequence>MKQNGGERPGEMSALMRLLKVASLIQKPIRDGASIPIGIAPNDLRILMALGGEGAMAGFELADRIGMLPMNVSRSLDALQKLGLVEPVADTRNRRRKPHQLTQAGWDRFRETEARIASLSDFLLGDLSAADRARFDATLQHLDRRIADWPSPPRAA</sequence>
<dbReference type="Proteomes" id="UP001596977">
    <property type="component" value="Unassembled WGS sequence"/>
</dbReference>
<dbReference type="InterPro" id="IPR036390">
    <property type="entry name" value="WH_DNA-bd_sf"/>
</dbReference>
<evidence type="ECO:0000313" key="2">
    <source>
        <dbReference type="EMBL" id="MFD0945918.1"/>
    </source>
</evidence>
<dbReference type="SUPFAM" id="SSF46785">
    <property type="entry name" value="Winged helix' DNA-binding domain"/>
    <property type="match status" value="1"/>
</dbReference>
<dbReference type="Gene3D" id="1.10.10.10">
    <property type="entry name" value="Winged helix-like DNA-binding domain superfamily/Winged helix DNA-binding domain"/>
    <property type="match status" value="1"/>
</dbReference>
<dbReference type="SMART" id="SM00347">
    <property type="entry name" value="HTH_MARR"/>
    <property type="match status" value="1"/>
</dbReference>
<dbReference type="InterPro" id="IPR039422">
    <property type="entry name" value="MarR/SlyA-like"/>
</dbReference>
<dbReference type="PANTHER" id="PTHR33164:SF43">
    <property type="entry name" value="HTH-TYPE TRANSCRIPTIONAL REPRESSOR YETL"/>
    <property type="match status" value="1"/>
</dbReference>
<evidence type="ECO:0000313" key="3">
    <source>
        <dbReference type="Proteomes" id="UP001596977"/>
    </source>
</evidence>
<reference evidence="3" key="1">
    <citation type="journal article" date="2019" name="Int. J. Syst. Evol. Microbiol.">
        <title>The Global Catalogue of Microorganisms (GCM) 10K type strain sequencing project: providing services to taxonomists for standard genome sequencing and annotation.</title>
        <authorList>
            <consortium name="The Broad Institute Genomics Platform"/>
            <consortium name="The Broad Institute Genome Sequencing Center for Infectious Disease"/>
            <person name="Wu L."/>
            <person name="Ma J."/>
        </authorList>
    </citation>
    <scope>NUCLEOTIDE SEQUENCE [LARGE SCALE GENOMIC DNA]</scope>
    <source>
        <strain evidence="3">CCUG 62982</strain>
    </source>
</reference>
<comment type="caution">
    <text evidence="2">The sequence shown here is derived from an EMBL/GenBank/DDBJ whole genome shotgun (WGS) entry which is preliminary data.</text>
</comment>
<proteinExistence type="predicted"/>
<dbReference type="Pfam" id="PF12802">
    <property type="entry name" value="MarR_2"/>
    <property type="match status" value="1"/>
</dbReference>
<dbReference type="InterPro" id="IPR000835">
    <property type="entry name" value="HTH_MarR-typ"/>
</dbReference>
<evidence type="ECO:0000259" key="1">
    <source>
        <dbReference type="PROSITE" id="PS50995"/>
    </source>
</evidence>